<dbReference type="OrthoDB" id="1749473at2759"/>
<dbReference type="Gene3D" id="3.30.70.330">
    <property type="match status" value="1"/>
</dbReference>
<dbReference type="InterPro" id="IPR012677">
    <property type="entry name" value="Nucleotide-bd_a/b_plait_sf"/>
</dbReference>
<keyword evidence="5" id="KW-0648">Protein biosynthesis</keyword>
<evidence type="ECO:0000256" key="3">
    <source>
        <dbReference type="SAM" id="MobiDB-lite"/>
    </source>
</evidence>
<dbReference type="InterPro" id="IPR035979">
    <property type="entry name" value="RBD_domain_sf"/>
</dbReference>
<dbReference type="InterPro" id="IPR000504">
    <property type="entry name" value="RRM_dom"/>
</dbReference>
<dbReference type="SMART" id="SM00360">
    <property type="entry name" value="RRM"/>
    <property type="match status" value="1"/>
</dbReference>
<feature type="region of interest" description="Disordered" evidence="3">
    <location>
        <begin position="153"/>
        <end position="181"/>
    </location>
</feature>
<dbReference type="PROSITE" id="PS50102">
    <property type="entry name" value="RRM"/>
    <property type="match status" value="1"/>
</dbReference>
<gene>
    <name evidence="5" type="ORF">GNI_158580</name>
</gene>
<dbReference type="GO" id="GO:0003743">
    <property type="term" value="F:translation initiation factor activity"/>
    <property type="evidence" value="ECO:0007669"/>
    <property type="project" value="UniProtKB-KW"/>
</dbReference>
<dbReference type="GO" id="GO:0003723">
    <property type="term" value="F:RNA binding"/>
    <property type="evidence" value="ECO:0007669"/>
    <property type="project" value="UniProtKB-UniRule"/>
</dbReference>
<dbReference type="GeneID" id="22915518"/>
<feature type="domain" description="RRM" evidence="4">
    <location>
        <begin position="183"/>
        <end position="261"/>
    </location>
</feature>
<evidence type="ECO:0000256" key="2">
    <source>
        <dbReference type="PROSITE-ProRule" id="PRU00176"/>
    </source>
</evidence>
<evidence type="ECO:0000256" key="1">
    <source>
        <dbReference type="ARBA" id="ARBA00022884"/>
    </source>
</evidence>
<name>A0A023AYS9_GRENI</name>
<dbReference type="eggNOG" id="KOG0122">
    <property type="taxonomic scope" value="Eukaryota"/>
</dbReference>
<keyword evidence="5" id="KW-0396">Initiation factor</keyword>
<reference evidence="5" key="1">
    <citation type="submission" date="2013-12" db="EMBL/GenBank/DDBJ databases">
        <authorList>
            <person name="Omoto C.K."/>
            <person name="Sibley D."/>
            <person name="Venepally P."/>
            <person name="Hadjithomas M."/>
            <person name="Karamycheva S."/>
            <person name="Brunk B."/>
            <person name="Roos D."/>
            <person name="Caler E."/>
            <person name="Lorenzi H."/>
        </authorList>
    </citation>
    <scope>NUCLEOTIDE SEQUENCE</scope>
</reference>
<dbReference type="VEuPathDB" id="CryptoDB:GNI_158580"/>
<dbReference type="RefSeq" id="XP_011134599.1">
    <property type="nucleotide sequence ID" value="XM_011136297.1"/>
</dbReference>
<sequence>MASAVANWADLENDDNELDEVVTRDAAGNRVVSAYYRESDGRQMKCERTYAVEEVISYVPQKVEERQASWKKFGLEALNFNLASDKKYQTISFEQEEKLDPPKRRGLLVENDATQGIADVKPIEPPKKLMLEVQKMLDAVSSASPHEALAAIQASERKKDERLTERLPGDTAPHRNHTEQDDRTVRVTNLPDYVDEVQIYQLFNRVGDVSRHFLVRNKETNQSRGFAFISYKTKEDAKCAIDKLHGKGFCGAVLNVEWARRKIET</sequence>
<comment type="caution">
    <text evidence="5">The sequence shown here is derived from an EMBL/GenBank/DDBJ whole genome shotgun (WGS) entry which is preliminary data.</text>
</comment>
<dbReference type="InterPro" id="IPR024675">
    <property type="entry name" value="eIF3g_N"/>
</dbReference>
<evidence type="ECO:0000313" key="6">
    <source>
        <dbReference type="Proteomes" id="UP000019763"/>
    </source>
</evidence>
<dbReference type="OMA" id="ALEQCEC"/>
<dbReference type="InterPro" id="IPR034240">
    <property type="entry name" value="eIF3G_RRM"/>
</dbReference>
<dbReference type="Pfam" id="PF12353">
    <property type="entry name" value="eIF3g"/>
    <property type="match status" value="1"/>
</dbReference>
<protein>
    <submittedName>
        <fullName evidence="5">Eukaryotic translation initiation factor 3 subunit G</fullName>
    </submittedName>
</protein>
<dbReference type="SUPFAM" id="SSF54928">
    <property type="entry name" value="RNA-binding domain, RBD"/>
    <property type="match status" value="1"/>
</dbReference>
<organism evidence="5 6">
    <name type="scientific">Gregarina niphandrodes</name>
    <name type="common">Septate eugregarine</name>
    <dbReference type="NCBI Taxonomy" id="110365"/>
    <lineage>
        <taxon>Eukaryota</taxon>
        <taxon>Sar</taxon>
        <taxon>Alveolata</taxon>
        <taxon>Apicomplexa</taxon>
        <taxon>Conoidasida</taxon>
        <taxon>Gregarinasina</taxon>
        <taxon>Eugregarinorida</taxon>
        <taxon>Gregarinidae</taxon>
        <taxon>Gregarina</taxon>
    </lineage>
</organism>
<keyword evidence="1 2" id="KW-0694">RNA-binding</keyword>
<feature type="compositionally biased region" description="Basic and acidic residues" evidence="3">
    <location>
        <begin position="155"/>
        <end position="181"/>
    </location>
</feature>
<evidence type="ECO:0000259" key="4">
    <source>
        <dbReference type="PROSITE" id="PS50102"/>
    </source>
</evidence>
<dbReference type="AlphaFoldDB" id="A0A023AYS9"/>
<dbReference type="EMBL" id="AFNH02001180">
    <property type="protein sequence ID" value="EZG43789.1"/>
    <property type="molecule type" value="Genomic_DNA"/>
</dbReference>
<keyword evidence="6" id="KW-1185">Reference proteome</keyword>
<dbReference type="PANTHER" id="PTHR10352">
    <property type="entry name" value="EUKARYOTIC TRANSLATION INITIATION FACTOR 3 SUBUNIT G"/>
    <property type="match status" value="1"/>
</dbReference>
<dbReference type="CDD" id="cd12408">
    <property type="entry name" value="RRM_eIF3G_like"/>
    <property type="match status" value="1"/>
</dbReference>
<proteinExistence type="predicted"/>
<dbReference type="Proteomes" id="UP000019763">
    <property type="component" value="Unassembled WGS sequence"/>
</dbReference>
<dbReference type="Pfam" id="PF00076">
    <property type="entry name" value="RRM_1"/>
    <property type="match status" value="1"/>
</dbReference>
<accession>A0A023AYS9</accession>
<evidence type="ECO:0000313" key="5">
    <source>
        <dbReference type="EMBL" id="EZG43789.1"/>
    </source>
</evidence>